<dbReference type="EMBL" id="ACJM01000006">
    <property type="protein sequence ID" value="EEG77615.1"/>
    <property type="molecule type" value="Genomic_DNA"/>
</dbReference>
<keyword evidence="1" id="KW-0645">Protease</keyword>
<evidence type="ECO:0000313" key="4">
    <source>
        <dbReference type="Proteomes" id="UP000006443"/>
    </source>
</evidence>
<dbReference type="GO" id="GO:0030435">
    <property type="term" value="P:sporulation resulting in formation of a cellular spore"/>
    <property type="evidence" value="ECO:0007669"/>
    <property type="project" value="UniProtKB-KW"/>
</dbReference>
<sequence>MYIEDLLALNFMMNTALLYLTARLTGRELKMFRLASGGFLAALYSLVIFLPVAYFVFSWVGKVVASVLIVAFTFRPGRIMELLRLCGAFFLASFFLAGTVFALYFFGSTPAVVQGGVFYITPPRPGMLFTGVLIAFILMVGVWHFSERQRRNKGLRYRLTLRSGNRRATARALVDTGNQLRDPVSGRPLNVASFRAIRDLLPQALQEAYLAGEDPVCALGELSGDEAERFGVVPFRSLENSGMLVTFRPDAVTVEEGATCGELSGLAFAITAKGLSLDNDAEILLHPSVLENIGGVGV</sequence>
<dbReference type="AlphaFoldDB" id="C0GFS6"/>
<dbReference type="STRING" id="555088.DealDRAFT_1335"/>
<evidence type="ECO:0000256" key="1">
    <source>
        <dbReference type="PIRNR" id="PIRNR018571"/>
    </source>
</evidence>
<organism evidence="3 4">
    <name type="scientific">Dethiobacter alkaliphilus AHT 1</name>
    <dbReference type="NCBI Taxonomy" id="555088"/>
    <lineage>
        <taxon>Bacteria</taxon>
        <taxon>Bacillati</taxon>
        <taxon>Bacillota</taxon>
        <taxon>Dethiobacteria</taxon>
        <taxon>Dethiobacterales</taxon>
        <taxon>Dethiobacteraceae</taxon>
        <taxon>Dethiobacter</taxon>
    </lineage>
</organism>
<dbReference type="Pfam" id="PF03419">
    <property type="entry name" value="Peptidase_U4"/>
    <property type="match status" value="1"/>
</dbReference>
<keyword evidence="1" id="KW-0378">Hydrolase</keyword>
<comment type="caution">
    <text evidence="3">The sequence shown here is derived from an EMBL/GenBank/DDBJ whole genome shotgun (WGS) entry which is preliminary data.</text>
</comment>
<dbReference type="RefSeq" id="WP_008516010.1">
    <property type="nucleotide sequence ID" value="NZ_ACJM01000006.1"/>
</dbReference>
<comment type="function">
    <text evidence="1">Probable aspartic protease that is responsible for the proteolytic cleavage of the RNA polymerase sigma E factor (SigE/spoIIGB) to yield the active peptide in the mother cell during sporulation. Responds to a signal from the forespore that is triggered by the extracellular signal protein SpoIIR.</text>
</comment>
<dbReference type="GO" id="GO:0005886">
    <property type="term" value="C:plasma membrane"/>
    <property type="evidence" value="ECO:0007669"/>
    <property type="project" value="UniProtKB-SubCell"/>
</dbReference>
<keyword evidence="1" id="KW-0064">Aspartyl protease</keyword>
<keyword evidence="1" id="KW-0749">Sporulation</keyword>
<keyword evidence="1" id="KW-0472">Membrane</keyword>
<comment type="subcellular location">
    <subcellularLocation>
        <location evidence="1">Cell membrane</location>
    </subcellularLocation>
</comment>
<dbReference type="GO" id="GO:0030436">
    <property type="term" value="P:asexual sporulation"/>
    <property type="evidence" value="ECO:0007669"/>
    <property type="project" value="InterPro"/>
</dbReference>
<dbReference type="Proteomes" id="UP000006443">
    <property type="component" value="Unassembled WGS sequence"/>
</dbReference>
<dbReference type="EC" id="3.4.23.-" evidence="1"/>
<keyword evidence="1" id="KW-1003">Cell membrane</keyword>
<accession>C0GFS6</accession>
<dbReference type="GO" id="GO:0006508">
    <property type="term" value="P:proteolysis"/>
    <property type="evidence" value="ECO:0007669"/>
    <property type="project" value="UniProtKB-KW"/>
</dbReference>
<dbReference type="InterPro" id="IPR005081">
    <property type="entry name" value="SpoIIGA"/>
</dbReference>
<keyword evidence="4" id="KW-1185">Reference proteome</keyword>
<feature type="active site" evidence="2">
    <location>
        <position position="175"/>
    </location>
</feature>
<evidence type="ECO:0000313" key="3">
    <source>
        <dbReference type="EMBL" id="EEG77615.1"/>
    </source>
</evidence>
<evidence type="ECO:0000256" key="2">
    <source>
        <dbReference type="PIRSR" id="PIRSR018571-1"/>
    </source>
</evidence>
<name>C0GFS6_DETAL</name>
<dbReference type="GO" id="GO:0004190">
    <property type="term" value="F:aspartic-type endopeptidase activity"/>
    <property type="evidence" value="ECO:0007669"/>
    <property type="project" value="UniProtKB-KW"/>
</dbReference>
<gene>
    <name evidence="3" type="ORF">DealDRAFT_1335</name>
</gene>
<protein>
    <recommendedName>
        <fullName evidence="1">Sporulation sigma-E factor-processing peptidase</fullName>
        <ecNumber evidence="1">3.4.23.-</ecNumber>
    </recommendedName>
    <alternativeName>
        <fullName evidence="1">Membrane-associated aspartic protease</fullName>
    </alternativeName>
    <alternativeName>
        <fullName evidence="1">Stage II sporulation protein GA</fullName>
    </alternativeName>
</protein>
<dbReference type="eggNOG" id="ENOG50301AF">
    <property type="taxonomic scope" value="Bacteria"/>
</dbReference>
<dbReference type="OrthoDB" id="2690199at2"/>
<reference evidence="3 4" key="1">
    <citation type="submission" date="2009-02" db="EMBL/GenBank/DDBJ databases">
        <title>Sequencing of the draft genome and assembly of Dethiobacter alkaliphilus AHT 1.</title>
        <authorList>
            <consortium name="US DOE Joint Genome Institute (JGI-PGF)"/>
            <person name="Lucas S."/>
            <person name="Copeland A."/>
            <person name="Lapidus A."/>
            <person name="Glavina del Rio T."/>
            <person name="Dalin E."/>
            <person name="Tice H."/>
            <person name="Bruce D."/>
            <person name="Goodwin L."/>
            <person name="Pitluck S."/>
            <person name="Larimer F."/>
            <person name="Land M.L."/>
            <person name="Hauser L."/>
            <person name="Muyzer G."/>
        </authorList>
    </citation>
    <scope>NUCLEOTIDE SEQUENCE [LARGE SCALE GENOMIC DNA]</scope>
    <source>
        <strain evidence="3 4">AHT 1</strain>
    </source>
</reference>
<comment type="similarity">
    <text evidence="1">Belongs to the peptidase U4 family.</text>
</comment>
<dbReference type="PIRSF" id="PIRSF018571">
    <property type="entry name" value="SpoIIGA"/>
    <property type="match status" value="1"/>
</dbReference>
<proteinExistence type="inferred from homology"/>